<evidence type="ECO:0000313" key="2">
    <source>
        <dbReference type="Proteomes" id="UP000242381"/>
    </source>
</evidence>
<reference evidence="1 2" key="1">
    <citation type="journal article" date="2016" name="Proc. Natl. Acad. Sci. U.S.A.">
        <title>Lipid metabolic changes in an early divergent fungus govern the establishment of a mutualistic symbiosis with endobacteria.</title>
        <authorList>
            <person name="Lastovetsky O.A."/>
            <person name="Gaspar M.L."/>
            <person name="Mondo S.J."/>
            <person name="LaButti K.M."/>
            <person name="Sandor L."/>
            <person name="Grigoriev I.V."/>
            <person name="Henry S.A."/>
            <person name="Pawlowska T.E."/>
        </authorList>
    </citation>
    <scope>NUCLEOTIDE SEQUENCE [LARGE SCALE GENOMIC DNA]</scope>
    <source>
        <strain evidence="1 2">ATCC 11559</strain>
    </source>
</reference>
<name>A0A1X0RQ46_RHIZD</name>
<sequence length="157" mass="18865">MHERNKNTEFLKSRLVQQLQRLFDNIQLLAHGNTFRKKKKRVMCINKACLMPNPIDISRDQWTKYVIYFRRSMRTSVSDRKKAMLIFSTKRGYKGKQLHFDAQLSCIFILHATEVELWTHDEGYLHQFKGFTPDKALIKLLSKPLSYEWIRRCHYVN</sequence>
<dbReference type="Proteomes" id="UP000242381">
    <property type="component" value="Unassembled WGS sequence"/>
</dbReference>
<gene>
    <name evidence="1" type="ORF">BCV71DRAFT_238662</name>
</gene>
<proteinExistence type="predicted"/>
<evidence type="ECO:0000313" key="1">
    <source>
        <dbReference type="EMBL" id="ORE14182.1"/>
    </source>
</evidence>
<dbReference type="EMBL" id="KV921486">
    <property type="protein sequence ID" value="ORE14182.1"/>
    <property type="molecule type" value="Genomic_DNA"/>
</dbReference>
<dbReference type="AlphaFoldDB" id="A0A1X0RQ46"/>
<protein>
    <submittedName>
        <fullName evidence="1">Uncharacterized protein</fullName>
    </submittedName>
</protein>
<accession>A0A1X0RQ46</accession>
<organism evidence="1 2">
    <name type="scientific">Rhizopus microsporus</name>
    <dbReference type="NCBI Taxonomy" id="58291"/>
    <lineage>
        <taxon>Eukaryota</taxon>
        <taxon>Fungi</taxon>
        <taxon>Fungi incertae sedis</taxon>
        <taxon>Mucoromycota</taxon>
        <taxon>Mucoromycotina</taxon>
        <taxon>Mucoromycetes</taxon>
        <taxon>Mucorales</taxon>
        <taxon>Mucorineae</taxon>
        <taxon>Rhizopodaceae</taxon>
        <taxon>Rhizopus</taxon>
    </lineage>
</organism>